<sequence length="198" mass="21407">MAPRLWLIAGANGVGKTTYAFRHIRAVSGSAAFVNLDEIARGLSPLDVEAGRVAASRIAIARIAEFMQARRSFSLETTLAGRTHLRTIEAAHEAGMEVAILYFAVSRVEISIERIARRVRQGGHDVPEADARRRFARSLANFALYASRADQWSVFDADGQPTIVAEGRRGCIAMRGETAGLPRTLVDALDAMPACAEG</sequence>
<name>A0A917V3R5_9HYPH</name>
<organism evidence="1 2">
    <name type="scientific">Salinarimonas ramus</name>
    <dbReference type="NCBI Taxonomy" id="690164"/>
    <lineage>
        <taxon>Bacteria</taxon>
        <taxon>Pseudomonadati</taxon>
        <taxon>Pseudomonadota</taxon>
        <taxon>Alphaproteobacteria</taxon>
        <taxon>Hyphomicrobiales</taxon>
        <taxon>Salinarimonadaceae</taxon>
        <taxon>Salinarimonas</taxon>
    </lineage>
</organism>
<dbReference type="PANTHER" id="PTHR39206:SF1">
    <property type="entry name" value="SLL8004 PROTEIN"/>
    <property type="match status" value="1"/>
</dbReference>
<evidence type="ECO:0008006" key="3">
    <source>
        <dbReference type="Google" id="ProtNLM"/>
    </source>
</evidence>
<dbReference type="AlphaFoldDB" id="A0A917V3R5"/>
<dbReference type="Pfam" id="PF13671">
    <property type="entry name" value="AAA_33"/>
    <property type="match status" value="1"/>
</dbReference>
<evidence type="ECO:0000313" key="1">
    <source>
        <dbReference type="EMBL" id="GGK32238.1"/>
    </source>
</evidence>
<dbReference type="InterPro" id="IPR027417">
    <property type="entry name" value="P-loop_NTPase"/>
</dbReference>
<dbReference type="Gene3D" id="3.40.50.300">
    <property type="entry name" value="P-loop containing nucleotide triphosphate hydrolases"/>
    <property type="match status" value="1"/>
</dbReference>
<dbReference type="EMBL" id="BMMF01000005">
    <property type="protein sequence ID" value="GGK32238.1"/>
    <property type="molecule type" value="Genomic_DNA"/>
</dbReference>
<dbReference type="Proteomes" id="UP000600449">
    <property type="component" value="Unassembled WGS sequence"/>
</dbReference>
<reference evidence="1 2" key="1">
    <citation type="journal article" date="2014" name="Int. J. Syst. Evol. Microbiol.">
        <title>Complete genome sequence of Corynebacterium casei LMG S-19264T (=DSM 44701T), isolated from a smear-ripened cheese.</title>
        <authorList>
            <consortium name="US DOE Joint Genome Institute (JGI-PGF)"/>
            <person name="Walter F."/>
            <person name="Albersmeier A."/>
            <person name="Kalinowski J."/>
            <person name="Ruckert C."/>
        </authorList>
    </citation>
    <scope>NUCLEOTIDE SEQUENCE [LARGE SCALE GENOMIC DNA]</scope>
    <source>
        <strain evidence="1 2">CGMCC 1.9161</strain>
    </source>
</reference>
<proteinExistence type="predicted"/>
<dbReference type="RefSeq" id="WP_188912032.1">
    <property type="nucleotide sequence ID" value="NZ_BMMF01000005.1"/>
</dbReference>
<keyword evidence="2" id="KW-1185">Reference proteome</keyword>
<comment type="caution">
    <text evidence="1">The sequence shown here is derived from an EMBL/GenBank/DDBJ whole genome shotgun (WGS) entry which is preliminary data.</text>
</comment>
<evidence type="ECO:0000313" key="2">
    <source>
        <dbReference type="Proteomes" id="UP000600449"/>
    </source>
</evidence>
<accession>A0A917V3R5</accession>
<dbReference type="SUPFAM" id="SSF52540">
    <property type="entry name" value="P-loop containing nucleoside triphosphate hydrolases"/>
    <property type="match status" value="1"/>
</dbReference>
<dbReference type="PANTHER" id="PTHR39206">
    <property type="entry name" value="SLL8004 PROTEIN"/>
    <property type="match status" value="1"/>
</dbReference>
<gene>
    <name evidence="1" type="ORF">GCM10011322_18640</name>
</gene>
<protein>
    <recommendedName>
        <fullName evidence="3">UDP-N-acetylglucosamine kinase</fullName>
    </recommendedName>
</protein>